<feature type="compositionally biased region" description="Basic and acidic residues" evidence="1">
    <location>
        <begin position="133"/>
        <end position="143"/>
    </location>
</feature>
<gene>
    <name evidence="2" type="ORF">GALMADRAFT_148010</name>
</gene>
<proteinExistence type="predicted"/>
<dbReference type="HOGENOM" id="CLU_1299808_0_0_1"/>
<keyword evidence="3" id="KW-1185">Reference proteome</keyword>
<evidence type="ECO:0000313" key="3">
    <source>
        <dbReference type="Proteomes" id="UP000027222"/>
    </source>
</evidence>
<dbReference type="Proteomes" id="UP000027222">
    <property type="component" value="Unassembled WGS sequence"/>
</dbReference>
<feature type="region of interest" description="Disordered" evidence="1">
    <location>
        <begin position="191"/>
        <end position="212"/>
    </location>
</feature>
<reference evidence="3" key="1">
    <citation type="journal article" date="2014" name="Proc. Natl. Acad. Sci. U.S.A.">
        <title>Extensive sampling of basidiomycete genomes demonstrates inadequacy of the white-rot/brown-rot paradigm for wood decay fungi.</title>
        <authorList>
            <person name="Riley R."/>
            <person name="Salamov A.A."/>
            <person name="Brown D.W."/>
            <person name="Nagy L.G."/>
            <person name="Floudas D."/>
            <person name="Held B.W."/>
            <person name="Levasseur A."/>
            <person name="Lombard V."/>
            <person name="Morin E."/>
            <person name="Otillar R."/>
            <person name="Lindquist E.A."/>
            <person name="Sun H."/>
            <person name="LaButti K.M."/>
            <person name="Schmutz J."/>
            <person name="Jabbour D."/>
            <person name="Luo H."/>
            <person name="Baker S.E."/>
            <person name="Pisabarro A.G."/>
            <person name="Walton J.D."/>
            <person name="Blanchette R.A."/>
            <person name="Henrissat B."/>
            <person name="Martin F."/>
            <person name="Cullen D."/>
            <person name="Hibbett D.S."/>
            <person name="Grigoriev I.V."/>
        </authorList>
    </citation>
    <scope>NUCLEOTIDE SEQUENCE [LARGE SCALE GENOMIC DNA]</scope>
    <source>
        <strain evidence="3">CBS 339.88</strain>
    </source>
</reference>
<dbReference type="AlphaFoldDB" id="A0A067SER5"/>
<protein>
    <submittedName>
        <fullName evidence="2">Uncharacterized protein</fullName>
    </submittedName>
</protein>
<organism evidence="2 3">
    <name type="scientific">Galerina marginata (strain CBS 339.88)</name>
    <dbReference type="NCBI Taxonomy" id="685588"/>
    <lineage>
        <taxon>Eukaryota</taxon>
        <taxon>Fungi</taxon>
        <taxon>Dikarya</taxon>
        <taxon>Basidiomycota</taxon>
        <taxon>Agaricomycotina</taxon>
        <taxon>Agaricomycetes</taxon>
        <taxon>Agaricomycetidae</taxon>
        <taxon>Agaricales</taxon>
        <taxon>Agaricineae</taxon>
        <taxon>Strophariaceae</taxon>
        <taxon>Galerina</taxon>
    </lineage>
</organism>
<sequence length="212" mass="24116">MYASFGANWDGSHRRQSLDVGDAMIMEMNEVITMHNLRPKRERYWKHGTIDKPFRNRDEKKFEKLPVHILKLQSSSLFHASTVSFRLTSFELLDNAIYALQSSAQMPTEMDGSNRAGRRKHGNHLCSLSRSQSEADKGYKIPSSRDFENHPGFPCFHNLVSFTTAHDLFLTLIRLPTHLVSQKYTPDTAASASASDLQSGANPSQHDICRHR</sequence>
<feature type="region of interest" description="Disordered" evidence="1">
    <location>
        <begin position="107"/>
        <end position="143"/>
    </location>
</feature>
<evidence type="ECO:0000313" key="2">
    <source>
        <dbReference type="EMBL" id="KDR66249.1"/>
    </source>
</evidence>
<accession>A0A067SER5</accession>
<feature type="compositionally biased region" description="Polar residues" evidence="1">
    <location>
        <begin position="196"/>
        <end position="205"/>
    </location>
</feature>
<evidence type="ECO:0000256" key="1">
    <source>
        <dbReference type="SAM" id="MobiDB-lite"/>
    </source>
</evidence>
<dbReference type="EMBL" id="KL142425">
    <property type="protein sequence ID" value="KDR66249.1"/>
    <property type="molecule type" value="Genomic_DNA"/>
</dbReference>
<name>A0A067SER5_GALM3</name>